<feature type="transmembrane region" description="Helical" evidence="7">
    <location>
        <begin position="293"/>
        <end position="319"/>
    </location>
</feature>
<dbReference type="InterPro" id="IPR035906">
    <property type="entry name" value="MetI-like_sf"/>
</dbReference>
<evidence type="ECO:0000256" key="7">
    <source>
        <dbReference type="RuleBase" id="RU363032"/>
    </source>
</evidence>
<feature type="transmembrane region" description="Helical" evidence="7">
    <location>
        <begin position="146"/>
        <end position="169"/>
    </location>
</feature>
<evidence type="ECO:0000256" key="5">
    <source>
        <dbReference type="ARBA" id="ARBA00022989"/>
    </source>
</evidence>
<keyword evidence="10" id="KW-1185">Reference proteome</keyword>
<comment type="similarity">
    <text evidence="7">Belongs to the binding-protein-dependent transport system permease family.</text>
</comment>
<dbReference type="PANTHER" id="PTHR43163:SF2">
    <property type="entry name" value="ABC TRANSPORTER PERMEASE PROTEIN"/>
    <property type="match status" value="1"/>
</dbReference>
<evidence type="ECO:0000256" key="1">
    <source>
        <dbReference type="ARBA" id="ARBA00004651"/>
    </source>
</evidence>
<dbReference type="AlphaFoldDB" id="A0A2Z2HQT7"/>
<dbReference type="PANTHER" id="PTHR43163">
    <property type="entry name" value="DIPEPTIDE TRANSPORT SYSTEM PERMEASE PROTEIN DPPB-RELATED"/>
    <property type="match status" value="1"/>
</dbReference>
<dbReference type="OrthoDB" id="44105at2157"/>
<feature type="transmembrane region" description="Helical" evidence="7">
    <location>
        <begin position="248"/>
        <end position="273"/>
    </location>
</feature>
<organism evidence="9 10">
    <name type="scientific">Natrarchaeobaculum aegyptiacum</name>
    <dbReference type="NCBI Taxonomy" id="745377"/>
    <lineage>
        <taxon>Archaea</taxon>
        <taxon>Methanobacteriati</taxon>
        <taxon>Methanobacteriota</taxon>
        <taxon>Stenosarchaea group</taxon>
        <taxon>Halobacteria</taxon>
        <taxon>Halobacteriales</taxon>
        <taxon>Natrialbaceae</taxon>
        <taxon>Natrarchaeobaculum</taxon>
    </lineage>
</organism>
<feature type="transmembrane region" description="Helical" evidence="7">
    <location>
        <begin position="189"/>
        <end position="211"/>
    </location>
</feature>
<dbReference type="KEGG" id="naj:B1756_06930"/>
<dbReference type="InterPro" id="IPR000515">
    <property type="entry name" value="MetI-like"/>
</dbReference>
<evidence type="ECO:0000259" key="8">
    <source>
        <dbReference type="PROSITE" id="PS50928"/>
    </source>
</evidence>
<dbReference type="GO" id="GO:0005886">
    <property type="term" value="C:plasma membrane"/>
    <property type="evidence" value="ECO:0007669"/>
    <property type="project" value="UniProtKB-SubCell"/>
</dbReference>
<dbReference type="Proteomes" id="UP000250088">
    <property type="component" value="Chromosome"/>
</dbReference>
<evidence type="ECO:0000256" key="2">
    <source>
        <dbReference type="ARBA" id="ARBA00022448"/>
    </source>
</evidence>
<dbReference type="SUPFAM" id="SSF161098">
    <property type="entry name" value="MetI-like"/>
    <property type="match status" value="1"/>
</dbReference>
<dbReference type="GO" id="GO:0055085">
    <property type="term" value="P:transmembrane transport"/>
    <property type="evidence" value="ECO:0007669"/>
    <property type="project" value="InterPro"/>
</dbReference>
<keyword evidence="2 7" id="KW-0813">Transport</keyword>
<dbReference type="Gene3D" id="1.10.3720.10">
    <property type="entry name" value="MetI-like"/>
    <property type="match status" value="1"/>
</dbReference>
<evidence type="ECO:0000256" key="3">
    <source>
        <dbReference type="ARBA" id="ARBA00022475"/>
    </source>
</evidence>
<name>A0A2Z2HQT7_9EURY</name>
<feature type="transmembrane region" description="Helical" evidence="7">
    <location>
        <begin position="12"/>
        <end position="32"/>
    </location>
</feature>
<keyword evidence="5 7" id="KW-1133">Transmembrane helix</keyword>
<sequence length="326" mass="36838">MGLREYIVRRILQLVFTLWAFVTLLFVLFRMVPGDPTTRFVMEYPTPEAREQRIEELGLNEPLHVQYIEYMSQLMRGEFGDSTHYREPVSELIFPLFLNTIVLMFTALIIAYTFGVIFGAAMGWLRGSRFERGGIVATLMARSSPEFWIGVILVWIFVFQLGVLPRSGIGGYGDELTMNVIDRYVNVDFLRHLILPALTGAIYYMATPALLMRNTMLEVLKADFIEIKKAEGLPERTVLYKHAARNSVLPLVTVVAIATGAAMGGSVIIETVFNWPGIGREMVASVTRNDYPVAMAAFFLMGTAVIVMNFVADLAYLYLDPRVKYE</sequence>
<dbReference type="EMBL" id="CP019893">
    <property type="protein sequence ID" value="ARS89506.1"/>
    <property type="molecule type" value="Genomic_DNA"/>
</dbReference>
<accession>A0A2Z2HQT7</accession>
<dbReference type="CDD" id="cd06261">
    <property type="entry name" value="TM_PBP2"/>
    <property type="match status" value="1"/>
</dbReference>
<feature type="domain" description="ABC transmembrane type-1" evidence="8">
    <location>
        <begin position="97"/>
        <end position="312"/>
    </location>
</feature>
<feature type="transmembrane region" description="Helical" evidence="7">
    <location>
        <begin position="92"/>
        <end position="125"/>
    </location>
</feature>
<keyword evidence="6 7" id="KW-0472">Membrane</keyword>
<dbReference type="RefSeq" id="WP_086887882.1">
    <property type="nucleotide sequence ID" value="NZ_CP019893.1"/>
</dbReference>
<dbReference type="GeneID" id="32893799"/>
<keyword evidence="3" id="KW-1003">Cell membrane</keyword>
<proteinExistence type="inferred from homology"/>
<gene>
    <name evidence="9" type="ORF">B1756_06930</name>
</gene>
<protein>
    <submittedName>
        <fullName evidence="9">Peptide ABC transporter permease</fullName>
    </submittedName>
</protein>
<dbReference type="PROSITE" id="PS50928">
    <property type="entry name" value="ABC_TM1"/>
    <property type="match status" value="1"/>
</dbReference>
<evidence type="ECO:0000256" key="6">
    <source>
        <dbReference type="ARBA" id="ARBA00023136"/>
    </source>
</evidence>
<dbReference type="InterPro" id="IPR045621">
    <property type="entry name" value="BPD_transp_1_N"/>
</dbReference>
<comment type="subcellular location">
    <subcellularLocation>
        <location evidence="1 7">Cell membrane</location>
        <topology evidence="1 7">Multi-pass membrane protein</topology>
    </subcellularLocation>
</comment>
<dbReference type="Pfam" id="PF00528">
    <property type="entry name" value="BPD_transp_1"/>
    <property type="match status" value="1"/>
</dbReference>
<evidence type="ECO:0000313" key="10">
    <source>
        <dbReference type="Proteomes" id="UP000250088"/>
    </source>
</evidence>
<keyword evidence="4 7" id="KW-0812">Transmembrane</keyword>
<evidence type="ECO:0000313" key="9">
    <source>
        <dbReference type="EMBL" id="ARS89506.1"/>
    </source>
</evidence>
<reference evidence="10" key="1">
    <citation type="submission" date="2017-02" db="EMBL/GenBank/DDBJ databases">
        <title>Natronthermophilus aegyptiacus gen. nov.,sp. nov., an aerobic, extremely halophilic alkalithermophilic archaeon isolated from the athalassohaline Wadi An Natrun, Egypt.</title>
        <authorList>
            <person name="Zhao B."/>
        </authorList>
    </citation>
    <scope>NUCLEOTIDE SEQUENCE [LARGE SCALE GENOMIC DNA]</scope>
    <source>
        <strain evidence="10">JW/NM-HA 15</strain>
    </source>
</reference>
<evidence type="ECO:0000256" key="4">
    <source>
        <dbReference type="ARBA" id="ARBA00022692"/>
    </source>
</evidence>
<dbReference type="Pfam" id="PF19300">
    <property type="entry name" value="BPD_transp_1_N"/>
    <property type="match status" value="1"/>
</dbReference>